<comment type="caution">
    <text evidence="2">The sequence shown here is derived from an EMBL/GenBank/DDBJ whole genome shotgun (WGS) entry which is preliminary data.</text>
</comment>
<dbReference type="PANTHER" id="PTHR23282">
    <property type="entry name" value="APICAL ENDOSOMAL GLYCOPROTEIN PRECURSOR"/>
    <property type="match status" value="1"/>
</dbReference>
<dbReference type="SMART" id="SM00137">
    <property type="entry name" value="MAM"/>
    <property type="match status" value="1"/>
</dbReference>
<feature type="domain" description="MAM" evidence="1">
    <location>
        <begin position="1"/>
        <end position="85"/>
    </location>
</feature>
<organism evidence="2 3">
    <name type="scientific">Sinanodonta woodiana</name>
    <name type="common">Chinese pond mussel</name>
    <name type="synonym">Anodonta woodiana</name>
    <dbReference type="NCBI Taxonomy" id="1069815"/>
    <lineage>
        <taxon>Eukaryota</taxon>
        <taxon>Metazoa</taxon>
        <taxon>Spiralia</taxon>
        <taxon>Lophotrochozoa</taxon>
        <taxon>Mollusca</taxon>
        <taxon>Bivalvia</taxon>
        <taxon>Autobranchia</taxon>
        <taxon>Heteroconchia</taxon>
        <taxon>Palaeoheterodonta</taxon>
        <taxon>Unionida</taxon>
        <taxon>Unionoidea</taxon>
        <taxon>Unionidae</taxon>
        <taxon>Unioninae</taxon>
        <taxon>Sinanodonta</taxon>
    </lineage>
</organism>
<dbReference type="CDD" id="cd06263">
    <property type="entry name" value="MAM"/>
    <property type="match status" value="2"/>
</dbReference>
<dbReference type="PANTHER" id="PTHR23282:SF101">
    <property type="entry name" value="MAM DOMAIN-CONTAINING PROTEIN"/>
    <property type="match status" value="1"/>
</dbReference>
<dbReference type="PROSITE" id="PS50060">
    <property type="entry name" value="MAM_2"/>
    <property type="match status" value="2"/>
</dbReference>
<dbReference type="InterPro" id="IPR013320">
    <property type="entry name" value="ConA-like_dom_sf"/>
</dbReference>
<dbReference type="SUPFAM" id="SSF49899">
    <property type="entry name" value="Concanavalin A-like lectins/glucanases"/>
    <property type="match status" value="2"/>
</dbReference>
<evidence type="ECO:0000313" key="2">
    <source>
        <dbReference type="EMBL" id="KAL3876056.1"/>
    </source>
</evidence>
<feature type="domain" description="MAM" evidence="1">
    <location>
        <begin position="87"/>
        <end position="246"/>
    </location>
</feature>
<dbReference type="EMBL" id="JBJQND010000005">
    <property type="protein sequence ID" value="KAL3876056.1"/>
    <property type="molecule type" value="Genomic_DNA"/>
</dbReference>
<protein>
    <recommendedName>
        <fullName evidence="1">MAM domain-containing protein</fullName>
    </recommendedName>
</protein>
<accession>A0ABD3WRU4</accession>
<evidence type="ECO:0000313" key="3">
    <source>
        <dbReference type="Proteomes" id="UP001634394"/>
    </source>
</evidence>
<keyword evidence="3" id="KW-1185">Reference proteome</keyword>
<dbReference type="Proteomes" id="UP001634394">
    <property type="component" value="Unassembled WGS sequence"/>
</dbReference>
<dbReference type="Pfam" id="PF00629">
    <property type="entry name" value="MAM"/>
    <property type="match status" value="2"/>
</dbReference>
<dbReference type="Gene3D" id="2.60.120.200">
    <property type="match status" value="2"/>
</dbReference>
<proteinExistence type="predicted"/>
<dbReference type="InterPro" id="IPR000998">
    <property type="entry name" value="MAM_dom"/>
</dbReference>
<dbReference type="InterPro" id="IPR051560">
    <property type="entry name" value="MAM_domain-containing"/>
</dbReference>
<dbReference type="AlphaFoldDB" id="A0ABD3WRU4"/>
<name>A0ABD3WRU4_SINWO</name>
<sequence length="246" mass="27393">MCLSFYYHMYGEDIGAFAVFFVDNNEISRQLWNISGNQGQGWQFRQLEIDILETFQIVFQATRGPGFRSDAAIDDVNLISGPCAPVLECDFEIDFCSFMNPNNTDDFDWSRNKGATLTHITGPSRDHTSGDGFYAYIETSIPRHRGDSADLVTPVMNGGTSGYCIAFWYHMFGPNVDTLSVKLRDETGNDTVVWSAHGEQGSEWIFQELMILGKVGLTQIVFEAMVGASYGGDIALDDIRIVLGQC</sequence>
<evidence type="ECO:0000259" key="1">
    <source>
        <dbReference type="PROSITE" id="PS50060"/>
    </source>
</evidence>
<gene>
    <name evidence="2" type="ORF">ACJMK2_033941</name>
</gene>
<reference evidence="2 3" key="1">
    <citation type="submission" date="2024-11" db="EMBL/GenBank/DDBJ databases">
        <title>Chromosome-level genome assembly of the freshwater bivalve Anodonta woodiana.</title>
        <authorList>
            <person name="Chen X."/>
        </authorList>
    </citation>
    <scope>NUCLEOTIDE SEQUENCE [LARGE SCALE GENOMIC DNA]</scope>
    <source>
        <strain evidence="2">MN2024</strain>
        <tissue evidence="2">Gills</tissue>
    </source>
</reference>